<feature type="DNA-binding region" description="H-T-H motif" evidence="3">
    <location>
        <begin position="51"/>
        <end position="70"/>
    </location>
</feature>
<feature type="domain" description="HTH tetR-type" evidence="5">
    <location>
        <begin position="28"/>
        <end position="88"/>
    </location>
</feature>
<dbReference type="InterPro" id="IPR009057">
    <property type="entry name" value="Homeodomain-like_sf"/>
</dbReference>
<evidence type="ECO:0000256" key="4">
    <source>
        <dbReference type="SAM" id="MobiDB-lite"/>
    </source>
</evidence>
<dbReference type="Pfam" id="PF00440">
    <property type="entry name" value="TetR_N"/>
    <property type="match status" value="1"/>
</dbReference>
<sequence>MQNDHPAPATERKLASPSVKSRRAIEPTVSRDRILHAAARLFRERGYQATTVRDIAEAVGILSGSLFYHFRSKAEILLEIMREAALSLCLRAEDVLTRTEDPAERLKQIIDIELEWMVGDIKKDYLAVLVFEWREVPESAMPEFTRLRVRYHSIWRNVLEQYDEAVPLRIPADAAARILHGALMGAMTWFRTSGRYSTKEFRDMLIKLVQE</sequence>
<evidence type="ECO:0000256" key="3">
    <source>
        <dbReference type="PROSITE-ProRule" id="PRU00335"/>
    </source>
</evidence>
<dbReference type="RefSeq" id="WP_119770600.1">
    <property type="nucleotide sequence ID" value="NZ_QYUO01000002.1"/>
</dbReference>
<proteinExistence type="predicted"/>
<dbReference type="EMBL" id="QYUO01000002">
    <property type="protein sequence ID" value="RJF95451.1"/>
    <property type="molecule type" value="Genomic_DNA"/>
</dbReference>
<reference evidence="7" key="1">
    <citation type="submission" date="2018-09" db="EMBL/GenBank/DDBJ databases">
        <authorList>
            <person name="Zhu H."/>
        </authorList>
    </citation>
    <scope>NUCLEOTIDE SEQUENCE [LARGE SCALE GENOMIC DNA]</scope>
    <source>
        <strain evidence="7">K1R23-30</strain>
    </source>
</reference>
<dbReference type="OrthoDB" id="8770705at2"/>
<gene>
    <name evidence="6" type="ORF">D3871_18745</name>
</gene>
<organism evidence="6 7">
    <name type="scientific">Noviherbaspirillum saxi</name>
    <dbReference type="NCBI Taxonomy" id="2320863"/>
    <lineage>
        <taxon>Bacteria</taxon>
        <taxon>Pseudomonadati</taxon>
        <taxon>Pseudomonadota</taxon>
        <taxon>Betaproteobacteria</taxon>
        <taxon>Burkholderiales</taxon>
        <taxon>Oxalobacteraceae</taxon>
        <taxon>Noviherbaspirillum</taxon>
    </lineage>
</organism>
<accession>A0A3A3FL47</accession>
<evidence type="ECO:0000259" key="5">
    <source>
        <dbReference type="PROSITE" id="PS50977"/>
    </source>
</evidence>
<evidence type="ECO:0000256" key="1">
    <source>
        <dbReference type="ARBA" id="ARBA00023054"/>
    </source>
</evidence>
<keyword evidence="1" id="KW-0175">Coiled coil</keyword>
<dbReference type="PROSITE" id="PS50977">
    <property type="entry name" value="HTH_TETR_2"/>
    <property type="match status" value="1"/>
</dbReference>
<dbReference type="SUPFAM" id="SSF48498">
    <property type="entry name" value="Tetracyclin repressor-like, C-terminal domain"/>
    <property type="match status" value="1"/>
</dbReference>
<dbReference type="GO" id="GO:0000976">
    <property type="term" value="F:transcription cis-regulatory region binding"/>
    <property type="evidence" value="ECO:0007669"/>
    <property type="project" value="TreeGrafter"/>
</dbReference>
<evidence type="ECO:0000313" key="7">
    <source>
        <dbReference type="Proteomes" id="UP000265955"/>
    </source>
</evidence>
<dbReference type="InterPro" id="IPR001647">
    <property type="entry name" value="HTH_TetR"/>
</dbReference>
<name>A0A3A3FL47_9BURK</name>
<dbReference type="Gene3D" id="1.10.357.10">
    <property type="entry name" value="Tetracycline Repressor, domain 2"/>
    <property type="match status" value="1"/>
</dbReference>
<dbReference type="InterPro" id="IPR050109">
    <property type="entry name" value="HTH-type_TetR-like_transc_reg"/>
</dbReference>
<dbReference type="Pfam" id="PF17932">
    <property type="entry name" value="TetR_C_24"/>
    <property type="match status" value="1"/>
</dbReference>
<evidence type="ECO:0000313" key="6">
    <source>
        <dbReference type="EMBL" id="RJF95451.1"/>
    </source>
</evidence>
<comment type="caution">
    <text evidence="6">The sequence shown here is derived from an EMBL/GenBank/DDBJ whole genome shotgun (WGS) entry which is preliminary data.</text>
</comment>
<feature type="region of interest" description="Disordered" evidence="4">
    <location>
        <begin position="1"/>
        <end position="21"/>
    </location>
</feature>
<keyword evidence="7" id="KW-1185">Reference proteome</keyword>
<dbReference type="InterPro" id="IPR036271">
    <property type="entry name" value="Tet_transcr_reg_TetR-rel_C_sf"/>
</dbReference>
<dbReference type="Proteomes" id="UP000265955">
    <property type="component" value="Unassembled WGS sequence"/>
</dbReference>
<evidence type="ECO:0000256" key="2">
    <source>
        <dbReference type="ARBA" id="ARBA00023125"/>
    </source>
</evidence>
<keyword evidence="2 3" id="KW-0238">DNA-binding</keyword>
<dbReference type="InterPro" id="IPR041490">
    <property type="entry name" value="KstR2_TetR_C"/>
</dbReference>
<protein>
    <submittedName>
        <fullName evidence="6">TetR/AcrR family transcriptional regulator</fullName>
    </submittedName>
</protein>
<dbReference type="GO" id="GO:0003700">
    <property type="term" value="F:DNA-binding transcription factor activity"/>
    <property type="evidence" value="ECO:0007669"/>
    <property type="project" value="TreeGrafter"/>
</dbReference>
<dbReference type="PANTHER" id="PTHR30055">
    <property type="entry name" value="HTH-TYPE TRANSCRIPTIONAL REGULATOR RUTR"/>
    <property type="match status" value="1"/>
</dbReference>
<dbReference type="PRINTS" id="PR00455">
    <property type="entry name" value="HTHTETR"/>
</dbReference>
<dbReference type="PANTHER" id="PTHR30055:SF183">
    <property type="entry name" value="NUCLEOID OCCLUSION FACTOR SLMA"/>
    <property type="match status" value="1"/>
</dbReference>
<dbReference type="AlphaFoldDB" id="A0A3A3FL47"/>
<dbReference type="SUPFAM" id="SSF46689">
    <property type="entry name" value="Homeodomain-like"/>
    <property type="match status" value="1"/>
</dbReference>